<evidence type="ECO:0000313" key="3">
    <source>
        <dbReference type="Proteomes" id="UP000276741"/>
    </source>
</evidence>
<organism evidence="1 3">
    <name type="scientific">Sulfodiicoccus acidiphilus</name>
    <dbReference type="NCBI Taxonomy" id="1670455"/>
    <lineage>
        <taxon>Archaea</taxon>
        <taxon>Thermoproteota</taxon>
        <taxon>Thermoprotei</taxon>
        <taxon>Sulfolobales</taxon>
        <taxon>Sulfolobaceae</taxon>
        <taxon>Sulfodiicoccus</taxon>
    </lineage>
</organism>
<dbReference type="Proteomes" id="UP000616143">
    <property type="component" value="Unassembled WGS sequence"/>
</dbReference>
<dbReference type="Proteomes" id="UP000276741">
    <property type="component" value="Chromosome"/>
</dbReference>
<keyword evidence="3" id="KW-1185">Reference proteome</keyword>
<dbReference type="EMBL" id="AP018553">
    <property type="protein sequence ID" value="BBD73571.1"/>
    <property type="molecule type" value="Genomic_DNA"/>
</dbReference>
<dbReference type="EMBL" id="BMQS01000020">
    <property type="protein sequence ID" value="GGU01780.1"/>
    <property type="molecule type" value="Genomic_DNA"/>
</dbReference>
<proteinExistence type="predicted"/>
<evidence type="ECO:0000313" key="2">
    <source>
        <dbReference type="EMBL" id="GGU01780.1"/>
    </source>
</evidence>
<gene>
    <name evidence="2" type="ORF">GCM10007116_18710</name>
    <name evidence="1" type="ORF">HS1genome_1960</name>
</gene>
<reference evidence="2" key="1">
    <citation type="journal article" date="2014" name="Int. J. Syst. Evol. Microbiol.">
        <title>Complete genome sequence of Corynebacterium casei LMG S-19264T (=DSM 44701T), isolated from a smear-ripened cheese.</title>
        <authorList>
            <consortium name="US DOE Joint Genome Institute (JGI-PGF)"/>
            <person name="Walter F."/>
            <person name="Albersmeier A."/>
            <person name="Kalinowski J."/>
            <person name="Ruckert C."/>
        </authorList>
    </citation>
    <scope>NUCLEOTIDE SEQUENCE</scope>
    <source>
        <strain evidence="2">JCM 31740</strain>
    </source>
</reference>
<reference evidence="2" key="4">
    <citation type="submission" date="2020-09" db="EMBL/GenBank/DDBJ databases">
        <authorList>
            <person name="Sun Q."/>
            <person name="Ohkuma M."/>
        </authorList>
    </citation>
    <scope>NUCLEOTIDE SEQUENCE</scope>
    <source>
        <strain evidence="2">JCM 31740</strain>
    </source>
</reference>
<name>A0A348B5W9_9CREN</name>
<dbReference type="AlphaFoldDB" id="A0A348B5W9"/>
<sequence>MSLGLASGAEVPDIPIGLDVHSHRLEIPSSRAIWDLLAPDLPDSHAQLYTKYGYTSLKEA</sequence>
<dbReference type="KEGG" id="sacd:HS1genome_1960"/>
<reference evidence="3" key="2">
    <citation type="submission" date="2018-04" db="EMBL/GenBank/DDBJ databases">
        <title>Complete genome sequence of Sulfodiicoccus acidiphilus strain HS-1.</title>
        <authorList>
            <person name="Sakai H.D."/>
            <person name="Kurosawa N."/>
        </authorList>
    </citation>
    <scope>NUCLEOTIDE SEQUENCE [LARGE SCALE GENOMIC DNA]</scope>
    <source>
        <strain evidence="3">HS-1</strain>
    </source>
</reference>
<evidence type="ECO:0000313" key="1">
    <source>
        <dbReference type="EMBL" id="BBD73571.1"/>
    </source>
</evidence>
<accession>A0A348B5W9</accession>
<protein>
    <submittedName>
        <fullName evidence="1">Uncharacterized protein</fullName>
    </submittedName>
</protein>
<reference evidence="1" key="3">
    <citation type="journal article" date="2019" name="BMC Res. Notes">
        <title>Complete genome sequence of the Sulfodiicoccus acidiphilus strain HS-1T, the first crenarchaeon that lacks polB3, isolated from an acidic hot spring in Ohwaku-dani, Hakone, Japan.</title>
        <authorList>
            <person name="Sakai H.D."/>
            <person name="Kurosawa N."/>
        </authorList>
    </citation>
    <scope>NUCLEOTIDE SEQUENCE</scope>
    <source>
        <strain evidence="1">HS-1</strain>
    </source>
</reference>